<dbReference type="Pfam" id="PF25522">
    <property type="entry name" value="OB_cyt-4"/>
    <property type="match status" value="1"/>
</dbReference>
<reference evidence="2 3" key="1">
    <citation type="submission" date="2024-02" db="EMBL/GenBank/DDBJ databases">
        <title>De novo assembly and annotation of 12 fungi associated with fruit tree decline syndrome in Ontario, Canada.</title>
        <authorList>
            <person name="Sulman M."/>
            <person name="Ellouze W."/>
            <person name="Ilyukhin E."/>
        </authorList>
    </citation>
    <scope>NUCLEOTIDE SEQUENCE [LARGE SCALE GENOMIC DNA]</scope>
    <source>
        <strain evidence="2 3">M1-105</strain>
    </source>
</reference>
<dbReference type="Pfam" id="PF00773">
    <property type="entry name" value="RNB"/>
    <property type="match status" value="1"/>
</dbReference>
<keyword evidence="2" id="KW-0378">Hydrolase</keyword>
<keyword evidence="2" id="KW-0540">Nuclease</keyword>
<dbReference type="InterPro" id="IPR001900">
    <property type="entry name" value="RNase_II/R"/>
</dbReference>
<feature type="domain" description="RNB" evidence="1">
    <location>
        <begin position="502"/>
        <end position="867"/>
    </location>
</feature>
<dbReference type="Pfam" id="PF23216">
    <property type="entry name" value="WHD_CYT4"/>
    <property type="match status" value="1"/>
</dbReference>
<name>A0ABR3T9P4_9PEZI</name>
<gene>
    <name evidence="2" type="primary">MSU1</name>
    <name evidence="2" type="ORF">SLS56_001229</name>
</gene>
<dbReference type="InterPro" id="IPR056624">
    <property type="entry name" value="WH_CYT4"/>
</dbReference>
<dbReference type="InterPro" id="IPR056625">
    <property type="entry name" value="SH3_CYT4"/>
</dbReference>
<dbReference type="Pfam" id="PF23214">
    <property type="entry name" value="SH3_CYT4"/>
    <property type="match status" value="1"/>
</dbReference>
<dbReference type="GO" id="GO:0004527">
    <property type="term" value="F:exonuclease activity"/>
    <property type="evidence" value="ECO:0007669"/>
    <property type="project" value="UniProtKB-KW"/>
</dbReference>
<dbReference type="Proteomes" id="UP001521116">
    <property type="component" value="Unassembled WGS sequence"/>
</dbReference>
<evidence type="ECO:0000259" key="1">
    <source>
        <dbReference type="SMART" id="SM00955"/>
    </source>
</evidence>
<organism evidence="2 3">
    <name type="scientific">Neofusicoccum ribis</name>
    <dbReference type="NCBI Taxonomy" id="45134"/>
    <lineage>
        <taxon>Eukaryota</taxon>
        <taxon>Fungi</taxon>
        <taxon>Dikarya</taxon>
        <taxon>Ascomycota</taxon>
        <taxon>Pezizomycotina</taxon>
        <taxon>Dothideomycetes</taxon>
        <taxon>Dothideomycetes incertae sedis</taxon>
        <taxon>Botryosphaeriales</taxon>
        <taxon>Botryosphaeriaceae</taxon>
        <taxon>Neofusicoccum</taxon>
    </lineage>
</organism>
<proteinExistence type="predicted"/>
<dbReference type="PANTHER" id="PTHR23355">
    <property type="entry name" value="RIBONUCLEASE"/>
    <property type="match status" value="1"/>
</dbReference>
<accession>A0ABR3T9P4</accession>
<evidence type="ECO:0000313" key="2">
    <source>
        <dbReference type="EMBL" id="KAL1636250.1"/>
    </source>
</evidence>
<dbReference type="SUPFAM" id="SSF50249">
    <property type="entry name" value="Nucleic acid-binding proteins"/>
    <property type="match status" value="1"/>
</dbReference>
<evidence type="ECO:0000313" key="3">
    <source>
        <dbReference type="Proteomes" id="UP001521116"/>
    </source>
</evidence>
<dbReference type="SMART" id="SM00955">
    <property type="entry name" value="RNB"/>
    <property type="match status" value="1"/>
</dbReference>
<sequence>MRVQFRHQAATASATWVHEAASMTPNKPHSLTTEEYLQRWQEQYGVPNKELLDELGIEAHATTLSENLIRLGSPDDIRDVESRDEDVEDSHTAAFRDPEDMLDEQMPDQILRPGDLVEMSFLAEREPLVAVFVQQFGNQGQFYGLHGKWFYRKTNTIQFSVPGYVDPKLLEPIIRYLPKGEVTSELLDTMQILDVNAPREVAAPVLKLLGSFAQEADAAYRQHASALERAHRTLGHQTDLRFGTLQKITEMLLKSKNPTAATMYAVRKALLRQGLGFQIDKRSHRQTNVFQIMPIEFKERVEQAQSWIREFQDETARRAHDPDNVDQNGHQAKESVGAANVRKFIQKARKLIDQSRSERDFTPYGRVGISKTRTEITPHSTATTNHTSLQFSESDSILIRYIEAWAISHFFAMSFRALSLPPALLRAIDRYHDQPLDDSIGFVFLQEIGVVPPHENRTKFDPHLLLPTASHSRQLEQMYLALVKMGNDRKKVKLKDFMEGLRTDWKDLPVYCVDSATAEEIDDGVSVEHIDGTEEYWAHVHIANPTAFLPRTHLISKMAAHLTETIYMPERTYSMLPKWISNDHLSLGPDRPCLTISIKLNKRGEVLDEKIQSGIIRKFIPITPQTLQQVVDEEGAKYAANHPGLTVIVGGEIPEHPKRKMKNVEELSKRHKEDLRTLHALALARQARRTEAGGIFFNQNYPEMTVYNDYSRPGLPWSHPSHSVARYTVGDPVIKMEVTPTESWFQPAGVGNDLMVREMMLLAGEVGALWLRKRNIPAVYRGTMTRSDMMSIEEYREKIIKPTLDANGNPPVKVAFNYLPHAGSSVTSTKPLPHQVLGVRQYAKLTSPLRRYGDMLMHWQIESALRKEAELGHSLIDYTGPLDFIAFQKKEVDAITTRLASRERLIAKTKRHSQAFWLSQLFFRAFYYGEAVLPETFEVIVFSKGSGDSFQRVAVLWQDYSFDMDMAYPTTVGIDEKPEIGDRWEVRIVKVHTYLRRVMTVPLRLISREHVGVDMSFLG</sequence>
<comment type="caution">
    <text evidence="2">The sequence shown here is derived from an EMBL/GenBank/DDBJ whole genome shotgun (WGS) entry which is preliminary data.</text>
</comment>
<protein>
    <submittedName>
        <fullName evidence="2">3'-5' RNA exonuclease complex component</fullName>
    </submittedName>
</protein>
<keyword evidence="3" id="KW-1185">Reference proteome</keyword>
<keyword evidence="2" id="KW-0269">Exonuclease</keyword>
<dbReference type="InterPro" id="IPR012340">
    <property type="entry name" value="NA-bd_OB-fold"/>
</dbReference>
<dbReference type="InterPro" id="IPR050180">
    <property type="entry name" value="RNR_Ribonuclease"/>
</dbReference>
<dbReference type="InterPro" id="IPR057912">
    <property type="entry name" value="OB_CYT4_C"/>
</dbReference>
<dbReference type="EMBL" id="JAJVDC020000007">
    <property type="protein sequence ID" value="KAL1636250.1"/>
    <property type="molecule type" value="Genomic_DNA"/>
</dbReference>
<dbReference type="PANTHER" id="PTHR23355:SF65">
    <property type="entry name" value="EXORIBONUCLEASE CYT-4, PUTATIVE (AFU_ORTHOLOGUE AFUA_7G01550)-RELATED"/>
    <property type="match status" value="1"/>
</dbReference>